<proteinExistence type="inferred from homology"/>
<keyword evidence="10" id="KW-1015">Disulfide bond</keyword>
<evidence type="ECO:0000259" key="18">
    <source>
        <dbReference type="Pfam" id="PF03443"/>
    </source>
</evidence>
<dbReference type="Pfam" id="PF03443">
    <property type="entry name" value="AA9"/>
    <property type="match status" value="1"/>
</dbReference>
<evidence type="ECO:0000256" key="9">
    <source>
        <dbReference type="ARBA" id="ARBA00023033"/>
    </source>
</evidence>
<dbReference type="Gene3D" id="2.70.50.70">
    <property type="match status" value="1"/>
</dbReference>
<evidence type="ECO:0000256" key="5">
    <source>
        <dbReference type="ARBA" id="ARBA00022729"/>
    </source>
</evidence>
<evidence type="ECO:0000256" key="10">
    <source>
        <dbReference type="ARBA" id="ARBA00023157"/>
    </source>
</evidence>
<evidence type="ECO:0000256" key="15">
    <source>
        <dbReference type="ARBA" id="ARBA00047174"/>
    </source>
</evidence>
<comment type="catalytic activity">
    <reaction evidence="14">
        <text>[(1-&gt;4)-beta-D-glucosyl]n+m + reduced acceptor + O2 = 4-dehydro-beta-D-glucosyl-[(1-&gt;4)-beta-D-glucosyl]n-1 + [(1-&gt;4)-beta-D-glucosyl]m + acceptor + H2O.</text>
        <dbReference type="EC" id="1.14.99.56"/>
    </reaction>
</comment>
<sequence length="271" mass="28057">MKLSLFTLLCCITYVAAHGYVQKIAIDGKNYEGDNVNNPSNKPSAIRVTSSVGGVNSVSSPDIACGVNSKPGQLVADAMPGSTVQFSWVTGQGQPGWIHKLGPIIAYLARCENGCSTFDATQGDWFKVFQSGYNNGAWGVAAMNQGQPVSIPLPSTLPPGEYLLRFEFIALHLAMNPGGAEFFVSCAQLKVGGSQSGVIDSSEKVKFPGAYHTNDPGILLDIYTGFSPANYVFPGPSLAKIAGGGGPNGSNGAPTVAPPTGSPVSSPQPST</sequence>
<dbReference type="Proteomes" id="UP000242287">
    <property type="component" value="Unassembled WGS sequence"/>
</dbReference>
<dbReference type="OrthoDB" id="4849160at2759"/>
<feature type="region of interest" description="Disordered" evidence="16">
    <location>
        <begin position="242"/>
        <end position="271"/>
    </location>
</feature>
<evidence type="ECO:0000256" key="17">
    <source>
        <dbReference type="SAM" id="SignalP"/>
    </source>
</evidence>
<dbReference type="EC" id="1.14.99.56" evidence="15"/>
<dbReference type="PANTHER" id="PTHR33353">
    <property type="entry name" value="PUTATIVE (AFU_ORTHOLOGUE AFUA_1G12560)-RELATED"/>
    <property type="match status" value="1"/>
</dbReference>
<keyword evidence="12" id="KW-0624">Polysaccharide degradation</keyword>
<keyword evidence="11" id="KW-0119">Carbohydrate metabolism</keyword>
<keyword evidence="8" id="KW-0186">Copper</keyword>
<dbReference type="PANTHER" id="PTHR33353:SF10">
    <property type="entry name" value="ENDO-BETA-1,4-GLUCANASE D"/>
    <property type="match status" value="1"/>
</dbReference>
<dbReference type="GO" id="GO:0046872">
    <property type="term" value="F:metal ion binding"/>
    <property type="evidence" value="ECO:0007669"/>
    <property type="project" value="UniProtKB-KW"/>
</dbReference>
<feature type="non-terminal residue" evidence="19">
    <location>
        <position position="271"/>
    </location>
</feature>
<dbReference type="CDD" id="cd21175">
    <property type="entry name" value="LPMO_AA9"/>
    <property type="match status" value="1"/>
</dbReference>
<comment type="subcellular location">
    <subcellularLocation>
        <location evidence="2">Secreted</location>
    </subcellularLocation>
</comment>
<feature type="domain" description="Auxiliary Activity family 9 catalytic" evidence="18">
    <location>
        <begin position="18"/>
        <end position="231"/>
    </location>
</feature>
<evidence type="ECO:0000256" key="3">
    <source>
        <dbReference type="ARBA" id="ARBA00022525"/>
    </source>
</evidence>
<feature type="signal peptide" evidence="17">
    <location>
        <begin position="1"/>
        <end position="17"/>
    </location>
</feature>
<evidence type="ECO:0000256" key="1">
    <source>
        <dbReference type="ARBA" id="ARBA00001973"/>
    </source>
</evidence>
<comment type="cofactor">
    <cofactor evidence="1">
        <name>Cu(2+)</name>
        <dbReference type="ChEBI" id="CHEBI:29036"/>
    </cofactor>
</comment>
<evidence type="ECO:0000256" key="16">
    <source>
        <dbReference type="SAM" id="MobiDB-lite"/>
    </source>
</evidence>
<dbReference type="STRING" id="703135.A0A2A9NI09"/>
<feature type="compositionally biased region" description="Polar residues" evidence="16">
    <location>
        <begin position="262"/>
        <end position="271"/>
    </location>
</feature>
<keyword evidence="5 17" id="KW-0732">Signal</keyword>
<dbReference type="GO" id="GO:0004497">
    <property type="term" value="F:monooxygenase activity"/>
    <property type="evidence" value="ECO:0007669"/>
    <property type="project" value="UniProtKB-KW"/>
</dbReference>
<evidence type="ECO:0000256" key="14">
    <source>
        <dbReference type="ARBA" id="ARBA00045077"/>
    </source>
</evidence>
<dbReference type="EMBL" id="KZ302021">
    <property type="protein sequence ID" value="PFH49708.1"/>
    <property type="molecule type" value="Genomic_DNA"/>
</dbReference>
<dbReference type="InterPro" id="IPR049892">
    <property type="entry name" value="AA9"/>
</dbReference>
<evidence type="ECO:0000313" key="19">
    <source>
        <dbReference type="EMBL" id="PFH49708.1"/>
    </source>
</evidence>
<evidence type="ECO:0000256" key="6">
    <source>
        <dbReference type="ARBA" id="ARBA00023001"/>
    </source>
</evidence>
<dbReference type="InterPro" id="IPR005103">
    <property type="entry name" value="AA9_LPMO"/>
</dbReference>
<keyword evidence="7" id="KW-0560">Oxidoreductase</keyword>
<dbReference type="GO" id="GO:0030245">
    <property type="term" value="P:cellulose catabolic process"/>
    <property type="evidence" value="ECO:0007669"/>
    <property type="project" value="UniProtKB-KW"/>
</dbReference>
<evidence type="ECO:0000256" key="13">
    <source>
        <dbReference type="ARBA" id="ARBA00044502"/>
    </source>
</evidence>
<evidence type="ECO:0000256" key="12">
    <source>
        <dbReference type="ARBA" id="ARBA00023326"/>
    </source>
</evidence>
<keyword evidence="3" id="KW-0964">Secreted</keyword>
<keyword evidence="20" id="KW-1185">Reference proteome</keyword>
<keyword evidence="4" id="KW-0479">Metal-binding</keyword>
<evidence type="ECO:0000313" key="20">
    <source>
        <dbReference type="Proteomes" id="UP000242287"/>
    </source>
</evidence>
<evidence type="ECO:0000256" key="11">
    <source>
        <dbReference type="ARBA" id="ARBA00023277"/>
    </source>
</evidence>
<organism evidence="19 20">
    <name type="scientific">Amanita thiersii Skay4041</name>
    <dbReference type="NCBI Taxonomy" id="703135"/>
    <lineage>
        <taxon>Eukaryota</taxon>
        <taxon>Fungi</taxon>
        <taxon>Dikarya</taxon>
        <taxon>Basidiomycota</taxon>
        <taxon>Agaricomycotina</taxon>
        <taxon>Agaricomycetes</taxon>
        <taxon>Agaricomycetidae</taxon>
        <taxon>Agaricales</taxon>
        <taxon>Pluteineae</taxon>
        <taxon>Amanitaceae</taxon>
        <taxon>Amanita</taxon>
    </lineage>
</organism>
<evidence type="ECO:0000256" key="4">
    <source>
        <dbReference type="ARBA" id="ARBA00022723"/>
    </source>
</evidence>
<keyword evidence="9 19" id="KW-0503">Monooxygenase</keyword>
<comment type="similarity">
    <text evidence="13">Belongs to the polysaccharide monooxygenase AA9 family.</text>
</comment>
<feature type="chain" id="PRO_5012202610" description="lytic cellulose monooxygenase (C4-dehydrogenating)" evidence="17">
    <location>
        <begin position="18"/>
        <end position="271"/>
    </location>
</feature>
<dbReference type="GO" id="GO:0005576">
    <property type="term" value="C:extracellular region"/>
    <property type="evidence" value="ECO:0007669"/>
    <property type="project" value="UniProtKB-SubCell"/>
</dbReference>
<keyword evidence="6" id="KW-0136">Cellulose degradation</keyword>
<accession>A0A2A9NI09</accession>
<evidence type="ECO:0000256" key="2">
    <source>
        <dbReference type="ARBA" id="ARBA00004613"/>
    </source>
</evidence>
<evidence type="ECO:0000256" key="8">
    <source>
        <dbReference type="ARBA" id="ARBA00023008"/>
    </source>
</evidence>
<evidence type="ECO:0000256" key="7">
    <source>
        <dbReference type="ARBA" id="ARBA00023002"/>
    </source>
</evidence>
<protein>
    <recommendedName>
        <fullName evidence="15">lytic cellulose monooxygenase (C4-dehydrogenating)</fullName>
        <ecNumber evidence="15">1.14.99.56</ecNumber>
    </recommendedName>
</protein>
<gene>
    <name evidence="19" type="ORF">AMATHDRAFT_147046</name>
</gene>
<dbReference type="AlphaFoldDB" id="A0A2A9NI09"/>
<reference evidence="19 20" key="1">
    <citation type="submission" date="2014-02" db="EMBL/GenBank/DDBJ databases">
        <title>Transposable element dynamics among asymbiotic and ectomycorrhizal Amanita fungi.</title>
        <authorList>
            <consortium name="DOE Joint Genome Institute"/>
            <person name="Hess J."/>
            <person name="Skrede I."/>
            <person name="Wolfe B."/>
            <person name="LaButti K."/>
            <person name="Ohm R.A."/>
            <person name="Grigoriev I.V."/>
            <person name="Pringle A."/>
        </authorList>
    </citation>
    <scope>NUCLEOTIDE SEQUENCE [LARGE SCALE GENOMIC DNA]</scope>
    <source>
        <strain evidence="19 20">SKay4041</strain>
    </source>
</reference>
<name>A0A2A9NI09_9AGAR</name>